<evidence type="ECO:0000313" key="3">
    <source>
        <dbReference type="Proteomes" id="UP000807306"/>
    </source>
</evidence>
<feature type="region of interest" description="Disordered" evidence="1">
    <location>
        <begin position="143"/>
        <end position="271"/>
    </location>
</feature>
<dbReference type="Proteomes" id="UP000807306">
    <property type="component" value="Unassembled WGS sequence"/>
</dbReference>
<dbReference type="OrthoDB" id="3201807at2759"/>
<evidence type="ECO:0000256" key="1">
    <source>
        <dbReference type="SAM" id="MobiDB-lite"/>
    </source>
</evidence>
<evidence type="ECO:0000313" key="2">
    <source>
        <dbReference type="EMBL" id="KAF9532018.1"/>
    </source>
</evidence>
<feature type="compositionally biased region" description="Basic and acidic residues" evidence="1">
    <location>
        <begin position="251"/>
        <end position="261"/>
    </location>
</feature>
<gene>
    <name evidence="2" type="ORF">CPB83DRAFT_848196</name>
</gene>
<organism evidence="2 3">
    <name type="scientific">Crepidotus variabilis</name>
    <dbReference type="NCBI Taxonomy" id="179855"/>
    <lineage>
        <taxon>Eukaryota</taxon>
        <taxon>Fungi</taxon>
        <taxon>Dikarya</taxon>
        <taxon>Basidiomycota</taxon>
        <taxon>Agaricomycotina</taxon>
        <taxon>Agaricomycetes</taxon>
        <taxon>Agaricomycetidae</taxon>
        <taxon>Agaricales</taxon>
        <taxon>Agaricineae</taxon>
        <taxon>Crepidotaceae</taxon>
        <taxon>Crepidotus</taxon>
    </lineage>
</organism>
<accession>A0A9P6END5</accession>
<proteinExistence type="predicted"/>
<dbReference type="AlphaFoldDB" id="A0A9P6END5"/>
<name>A0A9P6END5_9AGAR</name>
<keyword evidence="3" id="KW-1185">Reference proteome</keyword>
<dbReference type="EMBL" id="MU157833">
    <property type="protein sequence ID" value="KAF9532018.1"/>
    <property type="molecule type" value="Genomic_DNA"/>
</dbReference>
<comment type="caution">
    <text evidence="2">The sequence shown here is derived from an EMBL/GenBank/DDBJ whole genome shotgun (WGS) entry which is preliminary data.</text>
</comment>
<sequence>MDSVKPPPAVTHSLRWTEFVFSSRAVTEELLSPERESGNLTDHDYHQAVEFLSSAPLLKFRPLLASLLFGSTAVIGLRLRKPKWSHWHSAGVISTMAVTGYFLGSFQKLSAHVRYLHSLQDPAGYAEAIRNIETRIGITNGQTRGPSISLIEKPQARSTDDSEPPEAKPLILPGSAATSEAPKPQTQKALGKWEQIRKNNNNSAHVSSWDALRQKHEKEAVKISPKNQPTLPVEDKFKGSQPPVPMLDSASEAHEAVDIDRYAASTDRYSK</sequence>
<reference evidence="2" key="1">
    <citation type="submission" date="2020-11" db="EMBL/GenBank/DDBJ databases">
        <authorList>
            <consortium name="DOE Joint Genome Institute"/>
            <person name="Ahrendt S."/>
            <person name="Riley R."/>
            <person name="Andreopoulos W."/>
            <person name="Labutti K."/>
            <person name="Pangilinan J."/>
            <person name="Ruiz-Duenas F.J."/>
            <person name="Barrasa J.M."/>
            <person name="Sanchez-Garcia M."/>
            <person name="Camarero S."/>
            <person name="Miyauchi S."/>
            <person name="Serrano A."/>
            <person name="Linde D."/>
            <person name="Babiker R."/>
            <person name="Drula E."/>
            <person name="Ayuso-Fernandez I."/>
            <person name="Pacheco R."/>
            <person name="Padilla G."/>
            <person name="Ferreira P."/>
            <person name="Barriuso J."/>
            <person name="Kellner H."/>
            <person name="Castanera R."/>
            <person name="Alfaro M."/>
            <person name="Ramirez L."/>
            <person name="Pisabarro A.G."/>
            <person name="Kuo A."/>
            <person name="Tritt A."/>
            <person name="Lipzen A."/>
            <person name="He G."/>
            <person name="Yan M."/>
            <person name="Ng V."/>
            <person name="Cullen D."/>
            <person name="Martin F."/>
            <person name="Rosso M.-N."/>
            <person name="Henrissat B."/>
            <person name="Hibbett D."/>
            <person name="Martinez A.T."/>
            <person name="Grigoriev I.V."/>
        </authorList>
    </citation>
    <scope>NUCLEOTIDE SEQUENCE</scope>
    <source>
        <strain evidence="2">CBS 506.95</strain>
    </source>
</reference>
<protein>
    <submittedName>
        <fullName evidence="2">Uncharacterized protein</fullName>
    </submittedName>
</protein>
<feature type="compositionally biased region" description="Basic and acidic residues" evidence="1">
    <location>
        <begin position="212"/>
        <end position="221"/>
    </location>
</feature>